<keyword evidence="2" id="KW-1185">Reference proteome</keyword>
<accession>A0ABD2Y6B7</accession>
<organism evidence="1 2">
    <name type="scientific">Cinchona calisaya</name>
    <dbReference type="NCBI Taxonomy" id="153742"/>
    <lineage>
        <taxon>Eukaryota</taxon>
        <taxon>Viridiplantae</taxon>
        <taxon>Streptophyta</taxon>
        <taxon>Embryophyta</taxon>
        <taxon>Tracheophyta</taxon>
        <taxon>Spermatophyta</taxon>
        <taxon>Magnoliopsida</taxon>
        <taxon>eudicotyledons</taxon>
        <taxon>Gunneridae</taxon>
        <taxon>Pentapetalae</taxon>
        <taxon>asterids</taxon>
        <taxon>lamiids</taxon>
        <taxon>Gentianales</taxon>
        <taxon>Rubiaceae</taxon>
        <taxon>Cinchonoideae</taxon>
        <taxon>Cinchoneae</taxon>
        <taxon>Cinchona</taxon>
    </lineage>
</organism>
<dbReference type="Proteomes" id="UP001630127">
    <property type="component" value="Unassembled WGS sequence"/>
</dbReference>
<name>A0ABD2Y6B7_9GENT</name>
<dbReference type="PANTHER" id="PTHR33116:SF80">
    <property type="entry name" value="REVERSE TRANSCRIPTASE ZINC-BINDING DOMAIN-CONTAINING PROTEIN"/>
    <property type="match status" value="1"/>
</dbReference>
<comment type="caution">
    <text evidence="1">The sequence shown here is derived from an EMBL/GenBank/DDBJ whole genome shotgun (WGS) entry which is preliminary data.</text>
</comment>
<dbReference type="EMBL" id="JBJUIK010000015">
    <property type="protein sequence ID" value="KAL3502576.1"/>
    <property type="molecule type" value="Genomic_DNA"/>
</dbReference>
<protein>
    <submittedName>
        <fullName evidence="1">Uncharacterized protein</fullName>
    </submittedName>
</protein>
<reference evidence="1 2" key="1">
    <citation type="submission" date="2024-11" db="EMBL/GenBank/DDBJ databases">
        <title>A near-complete genome assembly of Cinchona calisaya.</title>
        <authorList>
            <person name="Lian D.C."/>
            <person name="Zhao X.W."/>
            <person name="Wei L."/>
        </authorList>
    </citation>
    <scope>NUCLEOTIDE SEQUENCE [LARGE SCALE GENOMIC DNA]</scope>
    <source>
        <tissue evidence="1">Nenye</tissue>
    </source>
</reference>
<proteinExistence type="predicted"/>
<dbReference type="AlphaFoldDB" id="A0ABD2Y6B7"/>
<evidence type="ECO:0000313" key="1">
    <source>
        <dbReference type="EMBL" id="KAL3502576.1"/>
    </source>
</evidence>
<evidence type="ECO:0000313" key="2">
    <source>
        <dbReference type="Proteomes" id="UP001630127"/>
    </source>
</evidence>
<dbReference type="PANTHER" id="PTHR33116">
    <property type="entry name" value="REVERSE TRANSCRIPTASE ZINC-BINDING DOMAIN-CONTAINING PROTEIN-RELATED-RELATED"/>
    <property type="match status" value="1"/>
</dbReference>
<gene>
    <name evidence="1" type="ORF">ACH5RR_037025</name>
</gene>
<sequence length="192" mass="21356">MSRSYTSESRLAFHLFTSMVQHLSKTPSDHSQLLLLRKAAPSGCRGMRSLTVKMKRLKQVLKQWNKNTFGDVYGNIQATEQTLYIREALGTSNKDVGSGPSFLLSGLSIVQGEVQSNLFQGVQNSFTSKIEGWKSKLLSPSGRVVLIKHVLFSVPTHVLTLLDPSKKVLSSLERTMADFFFLGVDDGTPKRH</sequence>